<evidence type="ECO:0000256" key="1">
    <source>
        <dbReference type="SAM" id="MobiDB-lite"/>
    </source>
</evidence>
<proteinExistence type="predicted"/>
<feature type="region of interest" description="Disordered" evidence="1">
    <location>
        <begin position="1"/>
        <end position="29"/>
    </location>
</feature>
<keyword evidence="3" id="KW-1185">Reference proteome</keyword>
<evidence type="ECO:0000313" key="2">
    <source>
        <dbReference type="EMBL" id="KAK3693307.1"/>
    </source>
</evidence>
<reference evidence="2" key="2">
    <citation type="submission" date="2023-06" db="EMBL/GenBank/DDBJ databases">
        <authorList>
            <consortium name="Lawrence Berkeley National Laboratory"/>
            <person name="Haridas S."/>
            <person name="Hensen N."/>
            <person name="Bonometti L."/>
            <person name="Westerberg I."/>
            <person name="Brannstrom I.O."/>
            <person name="Guillou S."/>
            <person name="Cros-Aarteil S."/>
            <person name="Calhoun S."/>
            <person name="Kuo A."/>
            <person name="Mondo S."/>
            <person name="Pangilinan J."/>
            <person name="Riley R."/>
            <person name="Labutti K."/>
            <person name="Andreopoulos B."/>
            <person name="Lipzen A."/>
            <person name="Chen C."/>
            <person name="Yanf M."/>
            <person name="Daum C."/>
            <person name="Ng V."/>
            <person name="Clum A."/>
            <person name="Steindorff A."/>
            <person name="Ohm R."/>
            <person name="Martin F."/>
            <person name="Silar P."/>
            <person name="Natvig D."/>
            <person name="Lalanne C."/>
            <person name="Gautier V."/>
            <person name="Ament-Velasquez S.L."/>
            <person name="Kruys A."/>
            <person name="Hutchinson M.I."/>
            <person name="Powell A.J."/>
            <person name="Barry K."/>
            <person name="Miller A.N."/>
            <person name="Grigoriev I.V."/>
            <person name="Debuchy R."/>
            <person name="Gladieux P."/>
            <person name="Thoren M.H."/>
            <person name="Johannesson H."/>
        </authorList>
    </citation>
    <scope>NUCLEOTIDE SEQUENCE</scope>
    <source>
        <strain evidence="2">CBS 314.62</strain>
    </source>
</reference>
<accession>A0AAE0XHY8</accession>
<name>A0AAE0XHY8_9PEZI</name>
<sequence>MISVEAEATSSTTTTTTTATTTTDLEPPTCCPGSIIPLRAVLTMILNPEVRRRWINIYSSIRPSSESKTWTPAPTEWMRPHRTGPLRWRQTEVPPRRKGFSGVKRINFAYVLDDEEEQEEVEDKYGEEKDEQLVGTGSAGPKDMDVAAASAPREHSTSPTGSRVSFTAGESTISSSVLRSREIRLKAESQLGELLAKPKRLHGREGAATDTERESSTSPPGGKAAVDVAAAAAAAAVAAISTGRPGDPQPSQTDEKTWYAEMSKRFDLAGRKPVNPPGRVNGTLPKTNSLNKPGANGPGASEQRLPSILKKYTSTTDARFNPNHWSGSVVQDSSNGEKGLGAGKVPVVRRRASTVAIRVGNAD</sequence>
<dbReference type="AlphaFoldDB" id="A0AAE0XHY8"/>
<gene>
    <name evidence="2" type="ORF">B0T22DRAFT_38207</name>
</gene>
<reference evidence="2" key="1">
    <citation type="journal article" date="2023" name="Mol. Phylogenet. Evol.">
        <title>Genome-scale phylogeny and comparative genomics of the fungal order Sordariales.</title>
        <authorList>
            <person name="Hensen N."/>
            <person name="Bonometti L."/>
            <person name="Westerberg I."/>
            <person name="Brannstrom I.O."/>
            <person name="Guillou S."/>
            <person name="Cros-Aarteil S."/>
            <person name="Calhoun S."/>
            <person name="Haridas S."/>
            <person name="Kuo A."/>
            <person name="Mondo S."/>
            <person name="Pangilinan J."/>
            <person name="Riley R."/>
            <person name="LaButti K."/>
            <person name="Andreopoulos B."/>
            <person name="Lipzen A."/>
            <person name="Chen C."/>
            <person name="Yan M."/>
            <person name="Daum C."/>
            <person name="Ng V."/>
            <person name="Clum A."/>
            <person name="Steindorff A."/>
            <person name="Ohm R.A."/>
            <person name="Martin F."/>
            <person name="Silar P."/>
            <person name="Natvig D.O."/>
            <person name="Lalanne C."/>
            <person name="Gautier V."/>
            <person name="Ament-Velasquez S.L."/>
            <person name="Kruys A."/>
            <person name="Hutchinson M.I."/>
            <person name="Powell A.J."/>
            <person name="Barry K."/>
            <person name="Miller A.N."/>
            <person name="Grigoriev I.V."/>
            <person name="Debuchy R."/>
            <person name="Gladieux P."/>
            <person name="Hiltunen Thoren M."/>
            <person name="Johannesson H."/>
        </authorList>
    </citation>
    <scope>NUCLEOTIDE SEQUENCE</scope>
    <source>
        <strain evidence="2">CBS 314.62</strain>
    </source>
</reference>
<feature type="region of interest" description="Disordered" evidence="1">
    <location>
        <begin position="194"/>
        <end position="224"/>
    </location>
</feature>
<comment type="caution">
    <text evidence="2">The sequence shown here is derived from an EMBL/GenBank/DDBJ whole genome shotgun (WGS) entry which is preliminary data.</text>
</comment>
<feature type="region of interest" description="Disordered" evidence="1">
    <location>
        <begin position="240"/>
        <end position="345"/>
    </location>
</feature>
<feature type="compositionally biased region" description="Basic and acidic residues" evidence="1">
    <location>
        <begin position="203"/>
        <end position="215"/>
    </location>
</feature>
<feature type="region of interest" description="Disordered" evidence="1">
    <location>
        <begin position="115"/>
        <end position="173"/>
    </location>
</feature>
<evidence type="ECO:0000313" key="3">
    <source>
        <dbReference type="Proteomes" id="UP001270362"/>
    </source>
</evidence>
<feature type="compositionally biased region" description="Polar residues" evidence="1">
    <location>
        <begin position="312"/>
        <end position="336"/>
    </location>
</feature>
<dbReference type="Proteomes" id="UP001270362">
    <property type="component" value="Unassembled WGS sequence"/>
</dbReference>
<feature type="compositionally biased region" description="Polar residues" evidence="1">
    <location>
        <begin position="157"/>
        <end position="173"/>
    </location>
</feature>
<feature type="compositionally biased region" description="Low complexity" evidence="1">
    <location>
        <begin position="8"/>
        <end position="23"/>
    </location>
</feature>
<protein>
    <submittedName>
        <fullName evidence="2">Uncharacterized protein</fullName>
    </submittedName>
</protein>
<feature type="compositionally biased region" description="Basic and acidic residues" evidence="1">
    <location>
        <begin position="253"/>
        <end position="270"/>
    </location>
</feature>
<organism evidence="2 3">
    <name type="scientific">Podospora appendiculata</name>
    <dbReference type="NCBI Taxonomy" id="314037"/>
    <lineage>
        <taxon>Eukaryota</taxon>
        <taxon>Fungi</taxon>
        <taxon>Dikarya</taxon>
        <taxon>Ascomycota</taxon>
        <taxon>Pezizomycotina</taxon>
        <taxon>Sordariomycetes</taxon>
        <taxon>Sordariomycetidae</taxon>
        <taxon>Sordariales</taxon>
        <taxon>Podosporaceae</taxon>
        <taxon>Podospora</taxon>
    </lineage>
</organism>
<dbReference type="EMBL" id="JAULSO010000001">
    <property type="protein sequence ID" value="KAK3693307.1"/>
    <property type="molecule type" value="Genomic_DNA"/>
</dbReference>